<dbReference type="InterPro" id="IPR050407">
    <property type="entry name" value="Geranylgeranyl_reductase"/>
</dbReference>
<dbReference type="Gene3D" id="3.50.50.60">
    <property type="entry name" value="FAD/NAD(P)-binding domain"/>
    <property type="match status" value="1"/>
</dbReference>
<organism evidence="2 3">
    <name type="scientific">Roseivirga seohaensis subsp. aquiponti</name>
    <dbReference type="NCBI Taxonomy" id="1566026"/>
    <lineage>
        <taxon>Bacteria</taxon>
        <taxon>Pseudomonadati</taxon>
        <taxon>Bacteroidota</taxon>
        <taxon>Cytophagia</taxon>
        <taxon>Cytophagales</taxon>
        <taxon>Roseivirgaceae</taxon>
        <taxon>Roseivirga</taxon>
    </lineage>
</organism>
<dbReference type="SUPFAM" id="SSF51905">
    <property type="entry name" value="FAD/NAD(P)-binding domain"/>
    <property type="match status" value="1"/>
</dbReference>
<evidence type="ECO:0000313" key="3">
    <source>
        <dbReference type="Proteomes" id="UP000036908"/>
    </source>
</evidence>
<dbReference type="Proteomes" id="UP000036908">
    <property type="component" value="Unassembled WGS sequence"/>
</dbReference>
<protein>
    <submittedName>
        <fullName evidence="2">FAD-dependent oxidoreductase</fullName>
    </submittedName>
</protein>
<accession>A0A0L8AR28</accession>
<sequence length="371" mass="41755">MKKIAIIGGGLAGLVSAVRLSRLNFEVVLFEKKQYPFHKVCGEYLSNEVLDFMKREKLLPDNQCFPQITKFQISALNGQSLNMPLDMGGFGISRFLLDDFLANLARTSGAEILENTSIINVEFGNNQFRLESSTNEVYHADLVIGAYGKNGVLDKKLERGYLKYEAPFIGVKHHIKTDFPRNLVALHNFEGGYCGIVAIENDQFNLCYLGRREDLKKTGSVEAMEKKVLKVNPFLKSIFDNAEFVHEKPVVINSFSFRPKKLIENHILMSGDTAGLITPLCGNGMAMAVHSAKILSDTIAEHAGSEQWDRQKLESVYSEKWNATFKKRLWVGRKTQSFFGSKWSSKAALSVMKNSPWLAKKIMKNTHGMPF</sequence>
<dbReference type="PANTHER" id="PTHR42685:SF22">
    <property type="entry name" value="CONDITIONED MEDIUM FACTOR RECEPTOR 1"/>
    <property type="match status" value="1"/>
</dbReference>
<dbReference type="PANTHER" id="PTHR42685">
    <property type="entry name" value="GERANYLGERANYL DIPHOSPHATE REDUCTASE"/>
    <property type="match status" value="1"/>
</dbReference>
<dbReference type="Pfam" id="PF01494">
    <property type="entry name" value="FAD_binding_3"/>
    <property type="match status" value="1"/>
</dbReference>
<gene>
    <name evidence="2" type="ORF">OB69_00825</name>
</gene>
<dbReference type="GO" id="GO:0071949">
    <property type="term" value="F:FAD binding"/>
    <property type="evidence" value="ECO:0007669"/>
    <property type="project" value="InterPro"/>
</dbReference>
<name>A0A0L8AR28_9BACT</name>
<evidence type="ECO:0000313" key="2">
    <source>
        <dbReference type="EMBL" id="KOF04632.1"/>
    </source>
</evidence>
<evidence type="ECO:0000259" key="1">
    <source>
        <dbReference type="Pfam" id="PF01494"/>
    </source>
</evidence>
<dbReference type="PATRIC" id="fig|1566026.4.peg.176"/>
<dbReference type="RefSeq" id="WP_053221789.1">
    <property type="nucleotide sequence ID" value="NZ_JSVA01000001.1"/>
</dbReference>
<dbReference type="OrthoDB" id="1142316at2"/>
<dbReference type="AlphaFoldDB" id="A0A0L8AR28"/>
<dbReference type="EMBL" id="JSVA01000001">
    <property type="protein sequence ID" value="KOF04632.1"/>
    <property type="molecule type" value="Genomic_DNA"/>
</dbReference>
<comment type="caution">
    <text evidence="2">The sequence shown here is derived from an EMBL/GenBank/DDBJ whole genome shotgun (WGS) entry which is preliminary data.</text>
</comment>
<dbReference type="PRINTS" id="PR00420">
    <property type="entry name" value="RNGMNOXGNASE"/>
</dbReference>
<feature type="domain" description="FAD-binding" evidence="1">
    <location>
        <begin position="3"/>
        <end position="303"/>
    </location>
</feature>
<reference evidence="3" key="1">
    <citation type="submission" date="2014-11" db="EMBL/GenBank/DDBJ databases">
        <title>Genome sequencing of Roseivirga sp. D-25.</title>
        <authorList>
            <person name="Selvaratnam C."/>
            <person name="Thevarajoo S."/>
            <person name="Goh K.M."/>
            <person name="Eee R."/>
            <person name="Chan K.-G."/>
            <person name="Chong C.S."/>
        </authorList>
    </citation>
    <scope>NUCLEOTIDE SEQUENCE [LARGE SCALE GENOMIC DNA]</scope>
    <source>
        <strain evidence="3">D-25</strain>
    </source>
</reference>
<keyword evidence="3" id="KW-1185">Reference proteome</keyword>
<dbReference type="InterPro" id="IPR002938">
    <property type="entry name" value="FAD-bd"/>
</dbReference>
<dbReference type="InterPro" id="IPR036188">
    <property type="entry name" value="FAD/NAD-bd_sf"/>
</dbReference>
<proteinExistence type="predicted"/>